<dbReference type="Proteomes" id="UP000602198">
    <property type="component" value="Unassembled WGS sequence"/>
</dbReference>
<accession>A0ABS1M7T0</accession>
<name>A0ABS1M7T0_9NOCA</name>
<gene>
    <name evidence="1" type="ORF">JK358_20035</name>
</gene>
<keyword evidence="2" id="KW-1185">Reference proteome</keyword>
<dbReference type="Pfam" id="PF10824">
    <property type="entry name" value="T7SS_ESX_EspC"/>
    <property type="match status" value="1"/>
</dbReference>
<evidence type="ECO:0000313" key="2">
    <source>
        <dbReference type="Proteomes" id="UP000602198"/>
    </source>
</evidence>
<comment type="caution">
    <text evidence="1">The sequence shown here is derived from an EMBL/GenBank/DDBJ whole genome shotgun (WGS) entry which is preliminary data.</text>
</comment>
<proteinExistence type="predicted"/>
<dbReference type="InterPro" id="IPR022536">
    <property type="entry name" value="EspC"/>
</dbReference>
<organism evidence="1 2">
    <name type="scientific">Nocardia acididurans</name>
    <dbReference type="NCBI Taxonomy" id="2802282"/>
    <lineage>
        <taxon>Bacteria</taxon>
        <taxon>Bacillati</taxon>
        <taxon>Actinomycetota</taxon>
        <taxon>Actinomycetes</taxon>
        <taxon>Mycobacteriales</taxon>
        <taxon>Nocardiaceae</taxon>
        <taxon>Nocardia</taxon>
    </lineage>
</organism>
<protein>
    <submittedName>
        <fullName evidence="1">ESX-1 secretion-associated protein</fullName>
    </submittedName>
</protein>
<dbReference type="RefSeq" id="WP_201949241.1">
    <property type="nucleotide sequence ID" value="NZ_JAERRJ010000007.1"/>
</dbReference>
<dbReference type="EMBL" id="JAERRJ010000007">
    <property type="protein sequence ID" value="MBL1076693.1"/>
    <property type="molecule type" value="Genomic_DNA"/>
</dbReference>
<sequence length="103" mass="10371">MANNFSLEGDEVRAAATTINGLAVDISGAGNGDVAKNVASMTPVFGVIGADFLASFAVAELLHNKDVNALASKFTALSETANNTVTAVETEDTDQAAQIGALG</sequence>
<reference evidence="1 2" key="1">
    <citation type="submission" date="2021-01" db="EMBL/GenBank/DDBJ databases">
        <title>WGS of actinomycetes isolated from Thailand.</title>
        <authorList>
            <person name="Thawai C."/>
        </authorList>
    </citation>
    <scope>NUCLEOTIDE SEQUENCE [LARGE SCALE GENOMIC DNA]</scope>
    <source>
        <strain evidence="1 2">LPG 2</strain>
    </source>
</reference>
<evidence type="ECO:0000313" key="1">
    <source>
        <dbReference type="EMBL" id="MBL1076693.1"/>
    </source>
</evidence>